<accession>A0A5D1ZX81</accession>
<evidence type="ECO:0000313" key="3">
    <source>
        <dbReference type="Proteomes" id="UP000323506"/>
    </source>
</evidence>
<evidence type="ECO:0000256" key="1">
    <source>
        <dbReference type="SAM" id="MobiDB-lite"/>
    </source>
</evidence>
<name>A0A5D1ZX81_GOSDA</name>
<protein>
    <recommendedName>
        <fullName evidence="4">Protein PHYTOCHROME KINASE SUBSTRATE 1-like</fullName>
    </recommendedName>
</protein>
<dbReference type="GO" id="GO:0009638">
    <property type="term" value="P:phototropism"/>
    <property type="evidence" value="ECO:0007669"/>
    <property type="project" value="InterPro"/>
</dbReference>
<dbReference type="PANTHER" id="PTHR33781:SF4">
    <property type="entry name" value="PROTEIN PHYTOCHROME KINASE SUBSTRATE 1"/>
    <property type="match status" value="1"/>
</dbReference>
<dbReference type="Proteomes" id="UP000323506">
    <property type="component" value="Chromosome D13"/>
</dbReference>
<dbReference type="AlphaFoldDB" id="A0A5D1ZX81"/>
<gene>
    <name evidence="2" type="ORF">ES288_D13G088200v1</name>
</gene>
<dbReference type="EMBL" id="CM017713">
    <property type="protein sequence ID" value="TYG36749.1"/>
    <property type="molecule type" value="Genomic_DNA"/>
</dbReference>
<keyword evidence="3" id="KW-1185">Reference proteome</keyword>
<proteinExistence type="predicted"/>
<evidence type="ECO:0008006" key="4">
    <source>
        <dbReference type="Google" id="ProtNLM"/>
    </source>
</evidence>
<dbReference type="PANTHER" id="PTHR33781">
    <property type="entry name" value="PROTEIN PHYTOCHROME KINASE SUBSTRATE 1-RELATED"/>
    <property type="match status" value="1"/>
</dbReference>
<dbReference type="InterPro" id="IPR039615">
    <property type="entry name" value="PKS"/>
</dbReference>
<evidence type="ECO:0000313" key="2">
    <source>
        <dbReference type="EMBL" id="TYG36749.1"/>
    </source>
</evidence>
<sequence length="429" mass="47354">MAMVTFTSNHNTNLSQTLPFDKTNGYPVKKKEEDGEIGVFGAEKYFNGAIDAAAGGGPRPTKLIPKNLESYTLIPKNLESCTKQEVITNPETMKPLFHAPSIRSESSWNSQNPLLHTVIQNPPQQKPSKSITAKSFLSCLPACKCYCFDRSSIDIEVGEISFKRPNGEVILQSKQKKTAAGIKEDLFTFPTMNPAVGIRPVSVPLQGDVDEFGRKSLEVFGSPVLGIGRRNKSLNLERRLKMLSWDHHAIPKVEETENSKANCNDTESDASSDLFEIESLTGKPNYAPSEASIEWSVVTASAADFSAMSDYEEGRPSLTLPSPVKTFYINNTTKINKERPRSGGLLGCNSSKTVKIARDAHKTDQKAGLDSRMRRVSDSYMPVTRFRAETKLGDGAFEPTRTPQILPTRSLPVPHSHSPRHASHLLYIQ</sequence>
<organism evidence="2 3">
    <name type="scientific">Gossypium darwinii</name>
    <name type="common">Darwin's cotton</name>
    <name type="synonym">Gossypium barbadense var. darwinii</name>
    <dbReference type="NCBI Taxonomy" id="34276"/>
    <lineage>
        <taxon>Eukaryota</taxon>
        <taxon>Viridiplantae</taxon>
        <taxon>Streptophyta</taxon>
        <taxon>Embryophyta</taxon>
        <taxon>Tracheophyta</taxon>
        <taxon>Spermatophyta</taxon>
        <taxon>Magnoliopsida</taxon>
        <taxon>eudicotyledons</taxon>
        <taxon>Gunneridae</taxon>
        <taxon>Pentapetalae</taxon>
        <taxon>rosids</taxon>
        <taxon>malvids</taxon>
        <taxon>Malvales</taxon>
        <taxon>Malvaceae</taxon>
        <taxon>Malvoideae</taxon>
        <taxon>Gossypium</taxon>
    </lineage>
</organism>
<feature type="region of interest" description="Disordered" evidence="1">
    <location>
        <begin position="394"/>
        <end position="429"/>
    </location>
</feature>
<reference evidence="2 3" key="1">
    <citation type="submission" date="2019-06" db="EMBL/GenBank/DDBJ databases">
        <title>WGS assembly of Gossypium darwinii.</title>
        <authorList>
            <person name="Chen Z.J."/>
            <person name="Sreedasyam A."/>
            <person name="Ando A."/>
            <person name="Song Q."/>
            <person name="De L."/>
            <person name="Hulse-Kemp A."/>
            <person name="Ding M."/>
            <person name="Ye W."/>
            <person name="Kirkbride R."/>
            <person name="Jenkins J."/>
            <person name="Plott C."/>
            <person name="Lovell J."/>
            <person name="Lin Y.-M."/>
            <person name="Vaughn R."/>
            <person name="Liu B."/>
            <person name="Li W."/>
            <person name="Simpson S."/>
            <person name="Scheffler B."/>
            <person name="Saski C."/>
            <person name="Grover C."/>
            <person name="Hu G."/>
            <person name="Conover J."/>
            <person name="Carlson J."/>
            <person name="Shu S."/>
            <person name="Boston L."/>
            <person name="Williams M."/>
            <person name="Peterson D."/>
            <person name="Mcgee K."/>
            <person name="Jones D."/>
            <person name="Wendel J."/>
            <person name="Stelly D."/>
            <person name="Grimwood J."/>
            <person name="Schmutz J."/>
        </authorList>
    </citation>
    <scope>NUCLEOTIDE SEQUENCE [LARGE SCALE GENOMIC DNA]</scope>
    <source>
        <strain evidence="2">1808015.09</strain>
    </source>
</reference>